<accession>A0ABW2LDK0</accession>
<dbReference type="EMBL" id="JBHTBS010000038">
    <property type="protein sequence ID" value="MFC7339685.1"/>
    <property type="molecule type" value="Genomic_DNA"/>
</dbReference>
<organism evidence="1 2">
    <name type="scientific">Haloferula chungangensis</name>
    <dbReference type="NCBI Taxonomy" id="1048331"/>
    <lineage>
        <taxon>Bacteria</taxon>
        <taxon>Pseudomonadati</taxon>
        <taxon>Verrucomicrobiota</taxon>
        <taxon>Verrucomicrobiia</taxon>
        <taxon>Verrucomicrobiales</taxon>
        <taxon>Verrucomicrobiaceae</taxon>
        <taxon>Haloferula</taxon>
    </lineage>
</organism>
<protein>
    <recommendedName>
        <fullName evidence="3">SMI1/KNR4 family protein</fullName>
    </recommendedName>
</protein>
<evidence type="ECO:0000313" key="2">
    <source>
        <dbReference type="Proteomes" id="UP001596472"/>
    </source>
</evidence>
<comment type="caution">
    <text evidence="1">The sequence shown here is derived from an EMBL/GenBank/DDBJ whole genome shotgun (WGS) entry which is preliminary data.</text>
</comment>
<evidence type="ECO:0000313" key="1">
    <source>
        <dbReference type="EMBL" id="MFC7339685.1"/>
    </source>
</evidence>
<dbReference type="Proteomes" id="UP001596472">
    <property type="component" value="Unassembled WGS sequence"/>
</dbReference>
<sequence length="95" mass="10606">MRPTEDIASQVKAPIEGVFSDAVQYWLIRPIEEWLQDSNRDWTCIGGPGVDGIEFGVLDGSEGVHAYFPIEGEYRRLAGDVPTLIDEWEAGRIVV</sequence>
<reference evidence="2" key="1">
    <citation type="journal article" date="2019" name="Int. J. Syst. Evol. Microbiol.">
        <title>The Global Catalogue of Microorganisms (GCM) 10K type strain sequencing project: providing services to taxonomists for standard genome sequencing and annotation.</title>
        <authorList>
            <consortium name="The Broad Institute Genomics Platform"/>
            <consortium name="The Broad Institute Genome Sequencing Center for Infectious Disease"/>
            <person name="Wu L."/>
            <person name="Ma J."/>
        </authorList>
    </citation>
    <scope>NUCLEOTIDE SEQUENCE [LARGE SCALE GENOMIC DNA]</scope>
    <source>
        <strain evidence="2">CGMCC 4.1467</strain>
    </source>
</reference>
<name>A0ABW2LDK0_9BACT</name>
<keyword evidence="2" id="KW-1185">Reference proteome</keyword>
<gene>
    <name evidence="1" type="ORF">ACFQY0_21045</name>
</gene>
<evidence type="ECO:0008006" key="3">
    <source>
        <dbReference type="Google" id="ProtNLM"/>
    </source>
</evidence>
<proteinExistence type="predicted"/>